<dbReference type="RefSeq" id="WP_289606502.1">
    <property type="nucleotide sequence ID" value="NZ_JAUDCG010000001.1"/>
</dbReference>
<dbReference type="Pfam" id="PF14602">
    <property type="entry name" value="Hexapep_2"/>
    <property type="match status" value="1"/>
</dbReference>
<dbReference type="Proteomes" id="UP001529340">
    <property type="component" value="Unassembled WGS sequence"/>
</dbReference>
<dbReference type="PANTHER" id="PTHR23416">
    <property type="entry name" value="SIALIC ACID SYNTHASE-RELATED"/>
    <property type="match status" value="1"/>
</dbReference>
<evidence type="ECO:0000259" key="4">
    <source>
        <dbReference type="SMART" id="SM01266"/>
    </source>
</evidence>
<dbReference type="InterPro" id="IPR051159">
    <property type="entry name" value="Hexapeptide_acetyltransf"/>
</dbReference>
<protein>
    <submittedName>
        <fullName evidence="5">Sugar O-acetyltransferase</fullName>
        <ecNumber evidence="5">2.3.1.-</ecNumber>
    </submittedName>
</protein>
<evidence type="ECO:0000256" key="3">
    <source>
        <dbReference type="ARBA" id="ARBA00022737"/>
    </source>
</evidence>
<evidence type="ECO:0000256" key="1">
    <source>
        <dbReference type="ARBA" id="ARBA00007274"/>
    </source>
</evidence>
<dbReference type="GO" id="GO:0016746">
    <property type="term" value="F:acyltransferase activity"/>
    <property type="evidence" value="ECO:0007669"/>
    <property type="project" value="UniProtKB-KW"/>
</dbReference>
<dbReference type="Pfam" id="PF12464">
    <property type="entry name" value="Mac"/>
    <property type="match status" value="1"/>
</dbReference>
<proteinExistence type="inferred from homology"/>
<dbReference type="Gene3D" id="2.160.10.10">
    <property type="entry name" value="Hexapeptide repeat proteins"/>
    <property type="match status" value="1"/>
</dbReference>
<evidence type="ECO:0000313" key="6">
    <source>
        <dbReference type="Proteomes" id="UP001529340"/>
    </source>
</evidence>
<dbReference type="SUPFAM" id="SSF51161">
    <property type="entry name" value="Trimeric LpxA-like enzymes"/>
    <property type="match status" value="1"/>
</dbReference>
<evidence type="ECO:0000256" key="2">
    <source>
        <dbReference type="ARBA" id="ARBA00022679"/>
    </source>
</evidence>
<name>A0ABT7UAV0_9FIRM</name>
<dbReference type="InterPro" id="IPR018357">
    <property type="entry name" value="Hexapep_transf_CS"/>
</dbReference>
<comment type="caution">
    <text evidence="5">The sequence shown here is derived from an EMBL/GenBank/DDBJ whole genome shotgun (WGS) entry which is preliminary data.</text>
</comment>
<reference evidence="6" key="1">
    <citation type="submission" date="2023-06" db="EMBL/GenBank/DDBJ databases">
        <title>Identification and characterization of horizontal gene transfer across gut microbiota members of farm animals based on homology search.</title>
        <authorList>
            <person name="Zeman M."/>
            <person name="Kubasova T."/>
            <person name="Jahodarova E."/>
            <person name="Nykrynova M."/>
            <person name="Rychlik I."/>
        </authorList>
    </citation>
    <scope>NUCLEOTIDE SEQUENCE [LARGE SCALE GENOMIC DNA]</scope>
    <source>
        <strain evidence="6">ET39</strain>
    </source>
</reference>
<keyword evidence="5" id="KW-0012">Acyltransferase</keyword>
<evidence type="ECO:0000313" key="5">
    <source>
        <dbReference type="EMBL" id="MDM8156025.1"/>
    </source>
</evidence>
<keyword evidence="6" id="KW-1185">Reference proteome</keyword>
<gene>
    <name evidence="5" type="ORF">QUV96_00050</name>
</gene>
<reference evidence="5 6" key="2">
    <citation type="submission" date="2023-06" db="EMBL/GenBank/DDBJ databases">
        <title>Identification and characterization of horizontal gene transfer across gut microbiota members of farm animals based on homology search.</title>
        <authorList>
            <person name="Schwarzerova J."/>
            <person name="Nykrynova M."/>
            <person name="Jureckova K."/>
            <person name="Cejkova D."/>
            <person name="Rychlik I."/>
        </authorList>
    </citation>
    <scope>NUCLEOTIDE SEQUENCE [LARGE SCALE GENOMIC DNA]</scope>
    <source>
        <strain evidence="5 6">ET39</strain>
    </source>
</reference>
<dbReference type="Pfam" id="PF00132">
    <property type="entry name" value="Hexapep"/>
    <property type="match status" value="1"/>
</dbReference>
<dbReference type="CDD" id="cd03357">
    <property type="entry name" value="LbH_MAT_GAT"/>
    <property type="match status" value="1"/>
</dbReference>
<dbReference type="PROSITE" id="PS00101">
    <property type="entry name" value="HEXAPEP_TRANSFERASES"/>
    <property type="match status" value="1"/>
</dbReference>
<dbReference type="InterPro" id="IPR001451">
    <property type="entry name" value="Hexapep"/>
</dbReference>
<reference evidence="5 6" key="3">
    <citation type="submission" date="2023-06" db="EMBL/GenBank/DDBJ databases">
        <authorList>
            <person name="Zeman M."/>
            <person name="Kubasova T."/>
            <person name="Jahodarova E."/>
            <person name="Nykrynova M."/>
            <person name="Rychlik I."/>
        </authorList>
    </citation>
    <scope>NUCLEOTIDE SEQUENCE [LARGE SCALE GENOMIC DNA]</scope>
    <source>
        <strain evidence="5 6">ET39</strain>
    </source>
</reference>
<sequence>MNEYEKMIRGYWYDANFDEALIAMRLRAEELCFRFNHTSPAKTEERQRILNELLPHMQEQVTILSPFHVDYGAHCQIGEGTFLNHNAYLMDGGRITIGARCFIGPNCGIYTARHPLCSDERNQGLEQALPVTIGDDVWIGADVTILPGITIGTGAVVGAKSLVTRDVPPHTLAMGHPCRNVRPIQESDRIRKDPDSQ</sequence>
<comment type="similarity">
    <text evidence="1">Belongs to the transferase hexapeptide repeat family.</text>
</comment>
<dbReference type="SMART" id="SM01266">
    <property type="entry name" value="Mac"/>
    <property type="match status" value="1"/>
</dbReference>
<dbReference type="PANTHER" id="PTHR23416:SF23">
    <property type="entry name" value="ACETYLTRANSFERASE C18B11.09C-RELATED"/>
    <property type="match status" value="1"/>
</dbReference>
<dbReference type="InterPro" id="IPR011004">
    <property type="entry name" value="Trimer_LpxA-like_sf"/>
</dbReference>
<dbReference type="InterPro" id="IPR024688">
    <property type="entry name" value="Mac_dom"/>
</dbReference>
<dbReference type="EMBL" id="JAUDCG010000001">
    <property type="protein sequence ID" value="MDM8156025.1"/>
    <property type="molecule type" value="Genomic_DNA"/>
</dbReference>
<keyword evidence="2 5" id="KW-0808">Transferase</keyword>
<dbReference type="EC" id="2.3.1.-" evidence="5"/>
<organism evidence="5 6">
    <name type="scientific">Amedibacillus dolichus</name>
    <dbReference type="NCBI Taxonomy" id="31971"/>
    <lineage>
        <taxon>Bacteria</taxon>
        <taxon>Bacillati</taxon>
        <taxon>Bacillota</taxon>
        <taxon>Erysipelotrichia</taxon>
        <taxon>Erysipelotrichales</taxon>
        <taxon>Erysipelotrichaceae</taxon>
        <taxon>Amedibacillus</taxon>
    </lineage>
</organism>
<keyword evidence="3" id="KW-0677">Repeat</keyword>
<accession>A0ABT7UAV0</accession>
<feature type="domain" description="Maltose/galactoside acetyltransferase" evidence="4">
    <location>
        <begin position="4"/>
        <end position="59"/>
    </location>
</feature>